<reference evidence="1" key="1">
    <citation type="journal article" date="2015" name="Nature">
        <title>Complex archaea that bridge the gap between prokaryotes and eukaryotes.</title>
        <authorList>
            <person name="Spang A."/>
            <person name="Saw J.H."/>
            <person name="Jorgensen S.L."/>
            <person name="Zaremba-Niedzwiedzka K."/>
            <person name="Martijn J."/>
            <person name="Lind A.E."/>
            <person name="van Eijk R."/>
            <person name="Schleper C."/>
            <person name="Guy L."/>
            <person name="Ettema T.J."/>
        </authorList>
    </citation>
    <scope>NUCLEOTIDE SEQUENCE</scope>
</reference>
<name>A0A0F9DB59_9ZZZZ</name>
<dbReference type="Gene3D" id="3.30.1440.10">
    <property type="match status" value="1"/>
</dbReference>
<evidence type="ECO:0000313" key="1">
    <source>
        <dbReference type="EMBL" id="KKL14991.1"/>
    </source>
</evidence>
<accession>A0A0F9DB59</accession>
<dbReference type="SUPFAM" id="SSF55282">
    <property type="entry name" value="RL5-like"/>
    <property type="match status" value="1"/>
</dbReference>
<proteinExistence type="predicted"/>
<dbReference type="EMBL" id="LAZR01040239">
    <property type="protein sequence ID" value="KKL14991.1"/>
    <property type="molecule type" value="Genomic_DNA"/>
</dbReference>
<comment type="caution">
    <text evidence="1">The sequence shown here is derived from an EMBL/GenBank/DDBJ whole genome shotgun (WGS) entry which is preliminary data.</text>
</comment>
<feature type="non-terminal residue" evidence="1">
    <location>
        <position position="1"/>
    </location>
</feature>
<protein>
    <submittedName>
        <fullName evidence="1">Uncharacterized protein</fullName>
    </submittedName>
</protein>
<dbReference type="InterPro" id="IPR022803">
    <property type="entry name" value="Ribosomal_uL5_dom_sf"/>
</dbReference>
<gene>
    <name evidence="1" type="ORF">LCGC14_2510110</name>
</gene>
<dbReference type="AlphaFoldDB" id="A0A0F9DB59"/>
<organism evidence="1">
    <name type="scientific">marine sediment metagenome</name>
    <dbReference type="NCBI Taxonomy" id="412755"/>
    <lineage>
        <taxon>unclassified sequences</taxon>
        <taxon>metagenomes</taxon>
        <taxon>ecological metagenomes</taxon>
    </lineage>
</organism>
<sequence length="62" mass="6839">GLHIGIKDKAVFPEIDMDSSNVSFGLQATIVPKVHDRERAIDFYKSVGVPLKDLAQESKAKK</sequence>